<dbReference type="eggNOG" id="COG1286">
    <property type="taxonomic scope" value="Bacteria"/>
</dbReference>
<comment type="subcellular location">
    <subcellularLocation>
        <location evidence="1">Membrane</location>
        <topology evidence="1">Multi-pass membrane protein</topology>
    </subcellularLocation>
</comment>
<evidence type="ECO:0000256" key="4">
    <source>
        <dbReference type="ARBA" id="ARBA00023136"/>
    </source>
</evidence>
<dbReference type="InterPro" id="IPR003825">
    <property type="entry name" value="Colicin-V_CvpA"/>
</dbReference>
<reference evidence="7" key="3">
    <citation type="submission" date="2021-03" db="EMBL/GenBank/DDBJ databases">
        <title>Whole genome sequence of Lactobacillus gasseri HL75.</title>
        <authorList>
            <person name="Kim J.-M."/>
            <person name="Chung S.H."/>
            <person name="Kim J.-S."/>
        </authorList>
    </citation>
    <scope>NUCLEOTIDE SEQUENCE</scope>
    <source>
        <strain evidence="7">HL75</strain>
    </source>
</reference>
<dbReference type="EMBL" id="SRMD01000037">
    <property type="protein sequence ID" value="TQW16013.1"/>
    <property type="molecule type" value="Genomic_DNA"/>
</dbReference>
<dbReference type="GO" id="GO:0016020">
    <property type="term" value="C:membrane"/>
    <property type="evidence" value="ECO:0007669"/>
    <property type="project" value="UniProtKB-SubCell"/>
</dbReference>
<dbReference type="OrthoDB" id="2318807at2"/>
<dbReference type="GO" id="GO:0009403">
    <property type="term" value="P:toxin biosynthetic process"/>
    <property type="evidence" value="ECO:0007669"/>
    <property type="project" value="InterPro"/>
</dbReference>
<feature type="transmembrane region" description="Helical" evidence="5">
    <location>
        <begin position="109"/>
        <end position="131"/>
    </location>
</feature>
<accession>A0A133P697</accession>
<evidence type="ECO:0000313" key="10">
    <source>
        <dbReference type="Proteomes" id="UP000316012"/>
    </source>
</evidence>
<keyword evidence="3 5" id="KW-1133">Transmembrane helix</keyword>
<dbReference type="Proteomes" id="UP000316012">
    <property type="component" value="Unassembled WGS sequence"/>
</dbReference>
<evidence type="ECO:0000313" key="9">
    <source>
        <dbReference type="Proteomes" id="UP000250668"/>
    </source>
</evidence>
<reference evidence="6 9" key="1">
    <citation type="journal article" date="2018" name="Int. J. Syst. Evol. Microbiol.">
        <title>Lactobacillus paragasseri sp. nov., a sister taxon of Lactobacillus gasseri, based on whole-genome sequence analyses.</title>
        <authorList>
            <person name="Tanizawa Y."/>
            <person name="Tada I."/>
            <person name="Kobayashi H."/>
            <person name="Endo A."/>
            <person name="Maeno S."/>
            <person name="Toyoda A."/>
            <person name="Arita M."/>
            <person name="Nakamura Y."/>
            <person name="Sakamoto M."/>
            <person name="Ohkuma M."/>
            <person name="Tohno M."/>
        </authorList>
    </citation>
    <scope>NUCLEOTIDE SEQUENCE [LARGE SCALE GENOMIC DNA]</scope>
    <source>
        <strain evidence="6 9">JCM 1025</strain>
    </source>
</reference>
<reference evidence="8 10" key="2">
    <citation type="submission" date="2019-04" db="EMBL/GenBank/DDBJ databases">
        <title>Lactobacillus gasseri 7171 assembly.</title>
        <authorList>
            <person name="Joris B.R."/>
            <person name="Giguere D."/>
        </authorList>
    </citation>
    <scope>NUCLEOTIDE SEQUENCE [LARGE SCALE GENOMIC DNA]</scope>
    <source>
        <strain evidence="8 10">7171</strain>
    </source>
</reference>
<proteinExistence type="predicted"/>
<keyword evidence="2 5" id="KW-0812">Transmembrane</keyword>
<evidence type="ECO:0000256" key="5">
    <source>
        <dbReference type="SAM" id="Phobius"/>
    </source>
</evidence>
<name>A0A133P697_LACGS</name>
<evidence type="ECO:0000313" key="6">
    <source>
        <dbReference type="EMBL" id="GBA97827.1"/>
    </source>
</evidence>
<organism evidence="6 9">
    <name type="scientific">Lactobacillus gasseri</name>
    <dbReference type="NCBI Taxonomy" id="1596"/>
    <lineage>
        <taxon>Bacteria</taxon>
        <taxon>Bacillati</taxon>
        <taxon>Bacillota</taxon>
        <taxon>Bacilli</taxon>
        <taxon>Lactobacillales</taxon>
        <taxon>Lactobacillaceae</taxon>
        <taxon>Lactobacillus</taxon>
    </lineage>
</organism>
<evidence type="ECO:0000313" key="8">
    <source>
        <dbReference type="EMBL" id="TQW16013.1"/>
    </source>
</evidence>
<dbReference type="AlphaFoldDB" id="A0A133P697"/>
<dbReference type="RefSeq" id="WP_003649940.1">
    <property type="nucleotide sequence ID" value="NZ_BEXJ01000005.1"/>
</dbReference>
<keyword evidence="4 5" id="KW-0472">Membrane</keyword>
<evidence type="ECO:0000256" key="3">
    <source>
        <dbReference type="ARBA" id="ARBA00022989"/>
    </source>
</evidence>
<evidence type="ECO:0000256" key="2">
    <source>
        <dbReference type="ARBA" id="ARBA00022692"/>
    </source>
</evidence>
<dbReference type="EMBL" id="CP071801">
    <property type="protein sequence ID" value="QTD67294.1"/>
    <property type="molecule type" value="Genomic_DNA"/>
</dbReference>
<evidence type="ECO:0000313" key="7">
    <source>
        <dbReference type="EMBL" id="QTD67294.1"/>
    </source>
</evidence>
<dbReference type="EMBL" id="BEXJ01000005">
    <property type="protein sequence ID" value="GBA97827.1"/>
    <property type="molecule type" value="Genomic_DNA"/>
</dbReference>
<gene>
    <name evidence="6" type="primary">cvpA</name>
    <name evidence="8" type="ORF">FIPPAONL_00262</name>
    <name evidence="7" type="ORF">J3E67_001748</name>
    <name evidence="6" type="ORF">LJCM1025_17050</name>
</gene>
<dbReference type="Proteomes" id="UP000250668">
    <property type="component" value="Unassembled WGS sequence"/>
</dbReference>
<dbReference type="STRING" id="324831.LGAS_1745"/>
<dbReference type="Pfam" id="PF02674">
    <property type="entry name" value="Colicin_V"/>
    <property type="match status" value="1"/>
</dbReference>
<keyword evidence="10" id="KW-1185">Reference proteome</keyword>
<evidence type="ECO:0000256" key="1">
    <source>
        <dbReference type="ARBA" id="ARBA00004141"/>
    </source>
</evidence>
<dbReference type="Proteomes" id="UP000663932">
    <property type="component" value="Chromosome"/>
</dbReference>
<sequence length="178" mass="20004">MIVTLIVILYLGYQTYKGYQLGFAQRVINMIFGAIVFAAAILGQNSLGNWFYQQFSGNLVPTTGNVSLELIGYRFLAFFVIWFIGKMILKIFKGWLPKRDRTNKGLSNLLDNVLGAIVSFIAAYFLVYVALSMCQAFQNPWFIQQTVDSPILRVIIYNTPGLSNGVFKTIFGISRTVG</sequence>
<feature type="transmembrane region" description="Helical" evidence="5">
    <location>
        <begin position="27"/>
        <end position="51"/>
    </location>
</feature>
<protein>
    <submittedName>
        <fullName evidence="6">CvpA family protein</fullName>
    </submittedName>
</protein>
<feature type="transmembrane region" description="Helical" evidence="5">
    <location>
        <begin position="71"/>
        <end position="89"/>
    </location>
</feature>